<dbReference type="GO" id="GO:0000775">
    <property type="term" value="C:chromosome, centromeric region"/>
    <property type="evidence" value="ECO:0007669"/>
    <property type="project" value="UniProtKB-SubCell"/>
</dbReference>
<comment type="similarity">
    <text evidence="3">Belongs to the borealin family.</text>
</comment>
<gene>
    <name evidence="13" type="ORF">PCANC_16092</name>
    <name evidence="11" type="ORF">PCANC_22241</name>
    <name evidence="12" type="ORF">PCASD_20590</name>
</gene>
<sequence>MANHKPKTTRPASPVKKPPQSEQPTQGISGRLFGLLKKFPMQIASPSKELPPQADSQSEEDQSDSQEEEEEEEDEEGDEEIEEEHVTESEEEEEEEEEDPLGDEQCKAIIENYMLETSTRTNLLQNRIQTHLKPALRRRLDFEVSRITPSIANVTALEYHQRDQSVLRHTMEHVARLAIEEKTISIGMKRTLSQQDQIWDEKEKNHHRKRKRQLTNNSASVSSKASKQTIDPHDPSPPSGPSTSNPPARPPSRSKPPMSRSTQGGHSRKQSSSSIEPTDLNPRLPSTPQMSEFKPVRLARRNESLLSVNGSPVISYAPEENLPPLPPSASTGTISSKFSELFPPSTSASSLPEHHLPHSLSATSEIFGGRLNGEFTFVEKSKWKDLELQLLSLQLDQTQKKKIDDLLKGCLNFGDN</sequence>
<dbReference type="STRING" id="200324.A0A2N5SF43"/>
<evidence type="ECO:0008006" key="16">
    <source>
        <dbReference type="Google" id="ProtNLM"/>
    </source>
</evidence>
<keyword evidence="4" id="KW-0158">Chromosome</keyword>
<evidence type="ECO:0000256" key="6">
    <source>
        <dbReference type="ARBA" id="ARBA00022776"/>
    </source>
</evidence>
<dbReference type="GO" id="GO:0005634">
    <property type="term" value="C:nucleus"/>
    <property type="evidence" value="ECO:0007669"/>
    <property type="project" value="UniProtKB-SubCell"/>
</dbReference>
<evidence type="ECO:0000256" key="1">
    <source>
        <dbReference type="ARBA" id="ARBA00004123"/>
    </source>
</evidence>
<dbReference type="GO" id="GO:0032133">
    <property type="term" value="C:chromosome passenger complex"/>
    <property type="evidence" value="ECO:0007669"/>
    <property type="project" value="TreeGrafter"/>
</dbReference>
<evidence type="ECO:0000256" key="4">
    <source>
        <dbReference type="ARBA" id="ARBA00022454"/>
    </source>
</evidence>
<feature type="compositionally biased region" description="Low complexity" evidence="10">
    <location>
        <begin position="216"/>
        <end position="227"/>
    </location>
</feature>
<feature type="compositionally biased region" description="Polar residues" evidence="10">
    <location>
        <begin position="262"/>
        <end position="276"/>
    </location>
</feature>
<keyword evidence="9" id="KW-0137">Centromere</keyword>
<dbReference type="EMBL" id="PGCJ01001003">
    <property type="protein sequence ID" value="PLW11862.1"/>
    <property type="molecule type" value="Genomic_DNA"/>
</dbReference>
<keyword evidence="7" id="KW-0539">Nucleus</keyword>
<dbReference type="OrthoDB" id="2505648at2759"/>
<protein>
    <recommendedName>
        <fullName evidence="16">Borealin N-terminal domain-containing protein</fullName>
    </recommendedName>
</protein>
<dbReference type="GO" id="GO:0051233">
    <property type="term" value="C:spindle midzone"/>
    <property type="evidence" value="ECO:0007669"/>
    <property type="project" value="TreeGrafter"/>
</dbReference>
<dbReference type="Proteomes" id="UP000235392">
    <property type="component" value="Unassembled WGS sequence"/>
</dbReference>
<comment type="caution">
    <text evidence="11">The sequence shown here is derived from an EMBL/GenBank/DDBJ whole genome shotgun (WGS) entry which is preliminary data.</text>
</comment>
<dbReference type="InterPro" id="IPR018867">
    <property type="entry name" value="Cell_div_borealin"/>
</dbReference>
<name>A0A2N5SF43_9BASI</name>
<feature type="region of interest" description="Disordered" evidence="10">
    <location>
        <begin position="197"/>
        <end position="292"/>
    </location>
</feature>
<evidence type="ECO:0000256" key="9">
    <source>
        <dbReference type="ARBA" id="ARBA00023328"/>
    </source>
</evidence>
<feature type="compositionally biased region" description="Acidic residues" evidence="10">
    <location>
        <begin position="57"/>
        <end position="102"/>
    </location>
</feature>
<evidence type="ECO:0000313" key="13">
    <source>
        <dbReference type="EMBL" id="PLW36040.1"/>
    </source>
</evidence>
<dbReference type="EMBL" id="PGCI01000394">
    <property type="protein sequence ID" value="PLW27733.1"/>
    <property type="molecule type" value="Genomic_DNA"/>
</dbReference>
<organism evidence="11 14">
    <name type="scientific">Puccinia coronata f. sp. avenae</name>
    <dbReference type="NCBI Taxonomy" id="200324"/>
    <lineage>
        <taxon>Eukaryota</taxon>
        <taxon>Fungi</taxon>
        <taxon>Dikarya</taxon>
        <taxon>Basidiomycota</taxon>
        <taxon>Pucciniomycotina</taxon>
        <taxon>Pucciniomycetes</taxon>
        <taxon>Pucciniales</taxon>
        <taxon>Pucciniaceae</taxon>
        <taxon>Puccinia</taxon>
    </lineage>
</organism>
<dbReference type="PANTHER" id="PTHR16040:SF7">
    <property type="entry name" value="AUSTRALIN, ISOFORM A-RELATED"/>
    <property type="match status" value="1"/>
</dbReference>
<evidence type="ECO:0000313" key="11">
    <source>
        <dbReference type="EMBL" id="PLW11862.1"/>
    </source>
</evidence>
<dbReference type="GO" id="GO:0000070">
    <property type="term" value="P:mitotic sister chromatid segregation"/>
    <property type="evidence" value="ECO:0007669"/>
    <property type="project" value="TreeGrafter"/>
</dbReference>
<keyword evidence="14" id="KW-1185">Reference proteome</keyword>
<evidence type="ECO:0000256" key="8">
    <source>
        <dbReference type="ARBA" id="ARBA00023306"/>
    </source>
</evidence>
<evidence type="ECO:0000313" key="12">
    <source>
        <dbReference type="EMBL" id="PLW27733.1"/>
    </source>
</evidence>
<evidence type="ECO:0000256" key="2">
    <source>
        <dbReference type="ARBA" id="ARBA00004584"/>
    </source>
</evidence>
<keyword evidence="6" id="KW-0498">Mitosis</keyword>
<reference evidence="14 15" key="1">
    <citation type="submission" date="2017-11" db="EMBL/GenBank/DDBJ databases">
        <title>De novo assembly and phasing of dikaryotic genomes from two isolates of Puccinia coronata f. sp. avenae, the causal agent of oat crown rust.</title>
        <authorList>
            <person name="Miller M.E."/>
            <person name="Zhang Y."/>
            <person name="Omidvar V."/>
            <person name="Sperschneider J."/>
            <person name="Schwessinger B."/>
            <person name="Raley C."/>
            <person name="Palmer J.M."/>
            <person name="Garnica D."/>
            <person name="Upadhyaya N."/>
            <person name="Rathjen J."/>
            <person name="Taylor J.M."/>
            <person name="Park R.F."/>
            <person name="Dodds P.N."/>
            <person name="Hirsch C.D."/>
            <person name="Kianian S.F."/>
            <person name="Figueroa M."/>
        </authorList>
    </citation>
    <scope>NUCLEOTIDE SEQUENCE [LARGE SCALE GENOMIC DNA]</scope>
    <source>
        <strain evidence="11">12NC29</strain>
        <strain evidence="12">12SD80</strain>
    </source>
</reference>
<keyword evidence="8" id="KW-0131">Cell cycle</keyword>
<evidence type="ECO:0000256" key="10">
    <source>
        <dbReference type="SAM" id="MobiDB-lite"/>
    </source>
</evidence>
<dbReference type="EMBL" id="PGCJ01000246">
    <property type="protein sequence ID" value="PLW36040.1"/>
    <property type="molecule type" value="Genomic_DNA"/>
</dbReference>
<dbReference type="AlphaFoldDB" id="A0A2N5SF43"/>
<evidence type="ECO:0000256" key="3">
    <source>
        <dbReference type="ARBA" id="ARBA00009914"/>
    </source>
</evidence>
<keyword evidence="5" id="KW-0132">Cell division</keyword>
<dbReference type="PANTHER" id="PTHR16040">
    <property type="entry name" value="AUSTRALIN, ISOFORM A-RELATED"/>
    <property type="match status" value="1"/>
</dbReference>
<evidence type="ECO:0000256" key="5">
    <source>
        <dbReference type="ARBA" id="ARBA00022618"/>
    </source>
</evidence>
<evidence type="ECO:0000313" key="15">
    <source>
        <dbReference type="Proteomes" id="UP000235392"/>
    </source>
</evidence>
<evidence type="ECO:0000313" key="14">
    <source>
        <dbReference type="Proteomes" id="UP000235388"/>
    </source>
</evidence>
<accession>A0A2N5SF43</accession>
<dbReference type="GO" id="GO:0051301">
    <property type="term" value="P:cell division"/>
    <property type="evidence" value="ECO:0007669"/>
    <property type="project" value="UniProtKB-KW"/>
</dbReference>
<proteinExistence type="inferred from homology"/>
<dbReference type="Proteomes" id="UP000235388">
    <property type="component" value="Unassembled WGS sequence"/>
</dbReference>
<evidence type="ECO:0000256" key="7">
    <source>
        <dbReference type="ARBA" id="ARBA00023242"/>
    </source>
</evidence>
<feature type="region of interest" description="Disordered" evidence="10">
    <location>
        <begin position="1"/>
        <end position="104"/>
    </location>
</feature>
<comment type="subcellular location">
    <subcellularLocation>
        <location evidence="2">Chromosome</location>
        <location evidence="2">Centromere</location>
    </subcellularLocation>
    <subcellularLocation>
        <location evidence="1">Nucleus</location>
    </subcellularLocation>
</comment>